<name>A0A8I0GCW4_9ACTO</name>
<evidence type="ECO:0000256" key="1">
    <source>
        <dbReference type="SAM" id="MobiDB-lite"/>
    </source>
</evidence>
<keyword evidence="2" id="KW-0812">Transmembrane</keyword>
<dbReference type="EMBL" id="JACRUO010000001">
    <property type="protein sequence ID" value="MBD3689681.1"/>
    <property type="molecule type" value="Genomic_DNA"/>
</dbReference>
<feature type="signal peptide" evidence="3">
    <location>
        <begin position="1"/>
        <end position="22"/>
    </location>
</feature>
<dbReference type="AlphaFoldDB" id="A0A8I0GCW4"/>
<keyword evidence="2" id="KW-1133">Transmembrane helix</keyword>
<gene>
    <name evidence="4" type="ORF">H8R10_05510</name>
</gene>
<keyword evidence="5" id="KW-1185">Reference proteome</keyword>
<keyword evidence="3" id="KW-0732">Signal</keyword>
<evidence type="ECO:0000256" key="3">
    <source>
        <dbReference type="SAM" id="SignalP"/>
    </source>
</evidence>
<feature type="chain" id="PRO_5039007294" evidence="3">
    <location>
        <begin position="23"/>
        <end position="944"/>
    </location>
</feature>
<evidence type="ECO:0000313" key="5">
    <source>
        <dbReference type="Proteomes" id="UP000627538"/>
    </source>
</evidence>
<comment type="caution">
    <text evidence="4">The sequence shown here is derived from an EMBL/GenBank/DDBJ whole genome shotgun (WGS) entry which is preliminary data.</text>
</comment>
<evidence type="ECO:0000313" key="4">
    <source>
        <dbReference type="EMBL" id="MBD3689681.1"/>
    </source>
</evidence>
<feature type="compositionally biased region" description="Polar residues" evidence="1">
    <location>
        <begin position="835"/>
        <end position="846"/>
    </location>
</feature>
<evidence type="ECO:0000256" key="2">
    <source>
        <dbReference type="SAM" id="Phobius"/>
    </source>
</evidence>
<feature type="compositionally biased region" description="Pro residues" evidence="1">
    <location>
        <begin position="549"/>
        <end position="567"/>
    </location>
</feature>
<feature type="compositionally biased region" description="Polar residues" evidence="1">
    <location>
        <begin position="878"/>
        <end position="893"/>
    </location>
</feature>
<dbReference type="RefSeq" id="WP_191071711.1">
    <property type="nucleotide sequence ID" value="NZ_JACRUO010000001.1"/>
</dbReference>
<feature type="region of interest" description="Disordered" evidence="1">
    <location>
        <begin position="782"/>
        <end position="893"/>
    </location>
</feature>
<accession>A0A8I0GCW4</accession>
<feature type="compositionally biased region" description="Low complexity" evidence="1">
    <location>
        <begin position="856"/>
        <end position="875"/>
    </location>
</feature>
<dbReference type="Proteomes" id="UP000627538">
    <property type="component" value="Unassembled WGS sequence"/>
</dbReference>
<protein>
    <submittedName>
        <fullName evidence="4">Uncharacterized protein</fullName>
    </submittedName>
</protein>
<keyword evidence="2" id="KW-0472">Membrane</keyword>
<sequence>MTPRKFLATTATLLVAIATIVAGGGASARADSPASLVSSDHKPGVLRLRERVPADLKLPDGTPHPCAGRYLIYRDHVDPIYLTKSGGKPTMMVVAGSAVVPANSVCLRLGPDSSGGRETSRMVVPKDSSYAFLGKPGRILWYAPFTRADNNSPLWAGVGAFDPEHELSQPDIPDHKVTLSLEDFAGPGRMNVFIDAAMSPAKQIINSADPLYHSTQLQPGGHAHMSFAFTKPGIYHTHWSGSYIEGANVPQHAAATDVIWLVGTNADAGLPKDFPREYSEPSTSAEMMRDAMGLSDPHDDDDGIQGGHSKTPGPPPAGATGVASVRSQMEFGASWDEDTSLETADPVNLSGDDDGNVRIGNHPGKTALFLDVDDSPNSLACLADTPENADLGRALPTGWLWATGRGGHPAVTIDVAHLPGIDTSHPVSVLPSLDASDENRVHAWGKWNGQTFSPIARSDSGISGEFSAPANTPIVFDLAFNAPGMYSDSVDITYTRTDGSSAQQSIPFYTVVGNSSINEFHRIIGKTANLPQDSRAGETCAAHPDPKPDPTPNPMPEPTPHPDPSQPTPTGEKLCPARVALGHRAPAVVTAGHMDMGPDAHGNAVVVDTADPAHPRTHASGTVAFTVPDPTHDLSALTGADKEITSLGKAWYIPQTQENDRPWVGISTQHLGTPTRAGVSLTMTPRVMPAKGRVIVGQGGSVMTPWQTFFDSAKPELRRLYREPVHEHPATFFTQPGIYVLDYTYRWIDAASGDTHATTMRATYAVGTLGRDQLTQLGTPLADPHACDGTSIAGPISGDTTPTPAPAPNPGTPHKKPLPTGAPGEAHADYPAHNSGDTTSTMTTPAVASAPARTISAPPAQTTPAPAAAAAPEESPQTHETFTKTTSADLGTATDLTTGHDRLLLGLLLGIGGTIALAGLCALIAAGILAWLHRKRRRTAETEG</sequence>
<feature type="region of interest" description="Disordered" evidence="1">
    <location>
        <begin position="529"/>
        <end position="573"/>
    </location>
</feature>
<feature type="region of interest" description="Disordered" evidence="1">
    <location>
        <begin position="291"/>
        <end position="321"/>
    </location>
</feature>
<proteinExistence type="predicted"/>
<organism evidence="4 5">
    <name type="scientific">Nanchangia anserum</name>
    <dbReference type="NCBI Taxonomy" id="2692125"/>
    <lineage>
        <taxon>Bacteria</taxon>
        <taxon>Bacillati</taxon>
        <taxon>Actinomycetota</taxon>
        <taxon>Actinomycetes</taxon>
        <taxon>Actinomycetales</taxon>
        <taxon>Actinomycetaceae</taxon>
        <taxon>Nanchangia</taxon>
    </lineage>
</organism>
<reference evidence="4 5" key="1">
    <citation type="submission" date="2020-08" db="EMBL/GenBank/DDBJ databases">
        <title>Winkia gen. nov., sp. nov., isolated from faeces of the Anser albifrons in China.</title>
        <authorList>
            <person name="Liu Q."/>
        </authorList>
    </citation>
    <scope>NUCLEOTIDE SEQUENCE [LARGE SCALE GENOMIC DNA]</scope>
    <source>
        <strain evidence="4 5">C62</strain>
    </source>
</reference>
<dbReference type="NCBIfam" id="NF038134">
    <property type="entry name" value="choice_anch_M"/>
    <property type="match status" value="2"/>
</dbReference>
<feature type="transmembrane region" description="Helical" evidence="2">
    <location>
        <begin position="903"/>
        <end position="932"/>
    </location>
</feature>